<accession>A0A2R7Y8C8</accession>
<dbReference type="AlphaFoldDB" id="A0A2R7Y8C8"/>
<reference evidence="2 3" key="1">
    <citation type="submission" date="2017-04" db="EMBL/GenBank/DDBJ databases">
        <title>Draft Aigarchaeota genome from a New Zealand hot spring.</title>
        <authorList>
            <person name="Reysenbach A.-L."/>
            <person name="Donaho J.A."/>
            <person name="Gerhart J."/>
            <person name="Kelley J.F."/>
            <person name="Kouba K."/>
            <person name="Podar M."/>
            <person name="Stott M."/>
        </authorList>
    </citation>
    <scope>NUCLEOTIDE SEQUENCE [LARGE SCALE GENOMIC DNA]</scope>
    <source>
        <strain evidence="2">NZ13_MG1</strain>
    </source>
</reference>
<evidence type="ECO:0000313" key="2">
    <source>
        <dbReference type="EMBL" id="PUA33790.1"/>
    </source>
</evidence>
<protein>
    <submittedName>
        <fullName evidence="2">Uncharacterized protein</fullName>
    </submittedName>
</protein>
<keyword evidence="1" id="KW-0812">Transmembrane</keyword>
<dbReference type="Proteomes" id="UP000244066">
    <property type="component" value="Unassembled WGS sequence"/>
</dbReference>
<evidence type="ECO:0000256" key="1">
    <source>
        <dbReference type="SAM" id="Phobius"/>
    </source>
</evidence>
<feature type="transmembrane region" description="Helical" evidence="1">
    <location>
        <begin position="77"/>
        <end position="98"/>
    </location>
</feature>
<gene>
    <name evidence="2" type="ORF">B9J98_02295</name>
</gene>
<organism evidence="2 3">
    <name type="scientific">Candidatus Terraquivivens tikiterensis</name>
    <dbReference type="NCBI Taxonomy" id="1980982"/>
    <lineage>
        <taxon>Archaea</taxon>
        <taxon>Nitrososphaerota</taxon>
        <taxon>Candidatus Wolframiiraptoraceae</taxon>
        <taxon>Candidatus Terraquivivens</taxon>
    </lineage>
</organism>
<dbReference type="EMBL" id="NDWU01000004">
    <property type="protein sequence ID" value="PUA33790.1"/>
    <property type="molecule type" value="Genomic_DNA"/>
</dbReference>
<proteinExistence type="predicted"/>
<keyword evidence="1" id="KW-1133">Transmembrane helix</keyword>
<feature type="transmembrane region" description="Helical" evidence="1">
    <location>
        <begin position="30"/>
        <end position="50"/>
    </location>
</feature>
<comment type="caution">
    <text evidence="2">The sequence shown here is derived from an EMBL/GenBank/DDBJ whole genome shotgun (WGS) entry which is preliminary data.</text>
</comment>
<keyword evidence="1" id="KW-0472">Membrane</keyword>
<evidence type="ECO:0000313" key="3">
    <source>
        <dbReference type="Proteomes" id="UP000244066"/>
    </source>
</evidence>
<sequence length="120" mass="13323">MACFLVPMALAIVTSLIQKTARSLAEKIKLWILNVLLWGGVILLAVEHVWHGEVVPWPPFLTAMANPADVPVMIHEMLTVGIPMSVVTLAAWGTMLALSRYMPRMMLRTTAHVEKPLTPR</sequence>
<name>A0A2R7Y8C8_9ARCH</name>